<feature type="binding site" evidence="16">
    <location>
        <position position="106"/>
    </location>
    <ligand>
        <name>L-glutamate</name>
        <dbReference type="ChEBI" id="CHEBI:29985"/>
    </ligand>
</feature>
<keyword evidence="18" id="KW-1015">Disulfide bond</keyword>
<dbReference type="InterPro" id="IPR001508">
    <property type="entry name" value="Iono_Glu_rcpt_met"/>
</dbReference>
<dbReference type="CDD" id="cd13685">
    <property type="entry name" value="PBP2_iGluR_non_NMDA_like"/>
    <property type="match status" value="1"/>
</dbReference>
<evidence type="ECO:0000256" key="15">
    <source>
        <dbReference type="ARBA" id="ARBA00034104"/>
    </source>
</evidence>
<dbReference type="InterPro" id="IPR015683">
    <property type="entry name" value="Ionotropic_Glu_rcpt"/>
</dbReference>
<dbReference type="RefSeq" id="XP_029012947.1">
    <property type="nucleotide sequence ID" value="XM_029157114.3"/>
</dbReference>
<dbReference type="AlphaFoldDB" id="A0A6P7N0Z5"/>
<comment type="similarity">
    <text evidence="1 19">Belongs to the glutamate-gated ion channel (TC 1.A.10.1) family.</text>
</comment>
<feature type="site" description="Crucial to convey clamshell closure to channel opening" evidence="17">
    <location>
        <position position="244"/>
    </location>
</feature>
<reference evidence="23" key="1">
    <citation type="submission" date="2025-08" db="UniProtKB">
        <authorList>
            <consortium name="RefSeq"/>
        </authorList>
    </citation>
    <scope>IDENTIFICATION</scope>
</reference>
<feature type="chain" id="PRO_5028509249" description="Glutamate receptor" evidence="19">
    <location>
        <begin position="23"/>
        <end position="460"/>
    </location>
</feature>
<evidence type="ECO:0000256" key="1">
    <source>
        <dbReference type="ARBA" id="ARBA00008685"/>
    </source>
</evidence>
<keyword evidence="13 19" id="KW-1071">Ligand-gated ion channel</keyword>
<keyword evidence="9 19" id="KW-0472">Membrane</keyword>
<keyword evidence="11" id="KW-0325">Glycoprotein</keyword>
<dbReference type="FunFam" id="1.10.287.70:FF:000143">
    <property type="entry name" value="Probable glutamate receptor"/>
    <property type="match status" value="1"/>
</dbReference>
<proteinExistence type="inferred from homology"/>
<dbReference type="KEGG" id="bspl:114859173"/>
<keyword evidence="5 19" id="KW-0732">Signal</keyword>
<feature type="transmembrane region" description="Helical" evidence="19">
    <location>
        <begin position="338"/>
        <end position="359"/>
    </location>
</feature>
<organism evidence="22 23">
    <name type="scientific">Betta splendens</name>
    <name type="common">Siamese fighting fish</name>
    <dbReference type="NCBI Taxonomy" id="158456"/>
    <lineage>
        <taxon>Eukaryota</taxon>
        <taxon>Metazoa</taxon>
        <taxon>Chordata</taxon>
        <taxon>Craniata</taxon>
        <taxon>Vertebrata</taxon>
        <taxon>Euteleostomi</taxon>
        <taxon>Actinopterygii</taxon>
        <taxon>Neopterygii</taxon>
        <taxon>Teleostei</taxon>
        <taxon>Neoteleostei</taxon>
        <taxon>Acanthomorphata</taxon>
        <taxon>Anabantaria</taxon>
        <taxon>Anabantiformes</taxon>
        <taxon>Anabantoidei</taxon>
        <taxon>Osphronemidae</taxon>
        <taxon>Betta</taxon>
    </lineage>
</organism>
<feature type="signal peptide" evidence="19">
    <location>
        <begin position="1"/>
        <end position="22"/>
    </location>
</feature>
<evidence type="ECO:0000256" key="2">
    <source>
        <dbReference type="ARBA" id="ARBA00022448"/>
    </source>
</evidence>
<evidence type="ECO:0000256" key="7">
    <source>
        <dbReference type="ARBA" id="ARBA00023018"/>
    </source>
</evidence>
<dbReference type="Gene3D" id="3.40.190.10">
    <property type="entry name" value="Periplasmic binding protein-like II"/>
    <property type="match status" value="2"/>
</dbReference>
<dbReference type="Pfam" id="PF10613">
    <property type="entry name" value="Lig_chan-Glu_bd"/>
    <property type="match status" value="1"/>
</dbReference>
<dbReference type="Gene3D" id="1.10.287.70">
    <property type="match status" value="1"/>
</dbReference>
<keyword evidence="7 19" id="KW-0770">Synapse</keyword>
<protein>
    <recommendedName>
        <fullName evidence="19">Glutamate receptor</fullName>
    </recommendedName>
</protein>
<feature type="transmembrane region" description="Helical" evidence="19">
    <location>
        <begin position="214"/>
        <end position="235"/>
    </location>
</feature>
<dbReference type="GO" id="GO:0045211">
    <property type="term" value="C:postsynaptic membrane"/>
    <property type="evidence" value="ECO:0007669"/>
    <property type="project" value="UniProtKB-SubCell"/>
</dbReference>
<dbReference type="Proteomes" id="UP000515150">
    <property type="component" value="Chromosome 7"/>
</dbReference>
<keyword evidence="6 19" id="KW-1133">Transmembrane helix</keyword>
<dbReference type="OrthoDB" id="5984008at2759"/>
<feature type="transmembrane region" description="Helical" evidence="19">
    <location>
        <begin position="146"/>
        <end position="164"/>
    </location>
</feature>
<dbReference type="GO" id="GO:0015276">
    <property type="term" value="F:ligand-gated monoatomic ion channel activity"/>
    <property type="evidence" value="ECO:0007669"/>
    <property type="project" value="InterPro"/>
</dbReference>
<feature type="binding site" evidence="16">
    <location>
        <position position="312"/>
    </location>
    <ligand>
        <name>L-glutamate</name>
        <dbReference type="ChEBI" id="CHEBI:29985"/>
    </ligand>
</feature>
<keyword evidence="2 19" id="KW-0813">Transport</keyword>
<evidence type="ECO:0000256" key="10">
    <source>
        <dbReference type="ARBA" id="ARBA00023170"/>
    </source>
</evidence>
<feature type="transmembrane region" description="Helical" evidence="19">
    <location>
        <begin position="184"/>
        <end position="202"/>
    </location>
</feature>
<dbReference type="GeneID" id="114859173"/>
<feature type="domain" description="Ionotropic glutamate receptor C-terminal" evidence="20">
    <location>
        <begin position="24"/>
        <end position="375"/>
    </location>
</feature>
<dbReference type="SUPFAM" id="SSF53850">
    <property type="entry name" value="Periplasmic binding protein-like II"/>
    <property type="match status" value="1"/>
</dbReference>
<evidence type="ECO:0000256" key="18">
    <source>
        <dbReference type="PIRSR" id="PIRSR601508-3"/>
    </source>
</evidence>
<comment type="subcellular location">
    <subcellularLocation>
        <location evidence="15 19">Postsynaptic cell membrane</location>
        <topology evidence="15 19">Multi-pass membrane protein</topology>
    </subcellularLocation>
</comment>
<feature type="transmembrane region" description="Helical" evidence="19">
    <location>
        <begin position="396"/>
        <end position="417"/>
    </location>
</feature>
<dbReference type="SUPFAM" id="SSF81324">
    <property type="entry name" value="Voltage-gated potassium channels"/>
    <property type="match status" value="1"/>
</dbReference>
<gene>
    <name evidence="23" type="primary">LOC114859173</name>
</gene>
<keyword evidence="22" id="KW-1185">Reference proteome</keyword>
<evidence type="ECO:0000313" key="23">
    <source>
        <dbReference type="RefSeq" id="XP_029012947.1"/>
    </source>
</evidence>
<dbReference type="Pfam" id="PF00060">
    <property type="entry name" value="Lig_chan"/>
    <property type="match status" value="1"/>
</dbReference>
<evidence type="ECO:0000256" key="5">
    <source>
        <dbReference type="ARBA" id="ARBA00022729"/>
    </source>
</evidence>
<comment type="caution">
    <text evidence="19">Lacks conserved residue(s) required for the propagation of feature annotation.</text>
</comment>
<evidence type="ECO:0000256" key="12">
    <source>
        <dbReference type="ARBA" id="ARBA00023257"/>
    </source>
</evidence>
<evidence type="ECO:0000256" key="4">
    <source>
        <dbReference type="ARBA" id="ARBA00022692"/>
    </source>
</evidence>
<keyword evidence="10 19" id="KW-0675">Receptor</keyword>
<evidence type="ECO:0000259" key="21">
    <source>
        <dbReference type="SMART" id="SM00918"/>
    </source>
</evidence>
<evidence type="ECO:0000256" key="16">
    <source>
        <dbReference type="PIRSR" id="PIRSR601508-1"/>
    </source>
</evidence>
<sequence>MKGCVALFFCLAALTAWAATDAKELSITTIKEDPYIMSKGSELEGYCIDLLSELSKILGFKYKVHLVKDNRYGLMDSSGNWNGMIGEVIRKEADLAVAPLTITAVREQFVDMTTPFMQTGIGFILRKDLASEESTFSLLSPFSTDMWVGILIAFLLTGLCIFLVGRISPTEWAEPDTEGHTFTLLHSFWWVLAALTLQGAGPHPKALSGRVVSAVWWLFAVMLLACYFGNFSAMFTSNNKHISIRTFEDLANQDAIDFGTVESGSTMLFFKNSNDPVHRRIYQRMERKKSFVSNMAEGIRRTQEGNFAFIGEAVSLDLTVARYCEIIRSQEILGMRSYSIAAPLGSSLVKNLTIAILQLSESGELTYLRNKWWSSSCMGDRSNNVSQALQPHELRGLFLILGLGLLAGLLLALMELLSRARTQAKDGKKSCCSVLTSELNRRFGRRGGDSEQDGSDKSKA</sequence>
<keyword evidence="3 19" id="KW-1003">Cell membrane</keyword>
<keyword evidence="8 19" id="KW-0406">Ion transport</keyword>
<dbReference type="SMART" id="SM00918">
    <property type="entry name" value="Lig_chan-Glu_bd"/>
    <property type="match status" value="1"/>
</dbReference>
<dbReference type="InterPro" id="IPR001320">
    <property type="entry name" value="Iontro_rcpt_C"/>
</dbReference>
<evidence type="ECO:0000313" key="22">
    <source>
        <dbReference type="Proteomes" id="UP000515150"/>
    </source>
</evidence>
<feature type="binding site" evidence="16">
    <location>
        <position position="265"/>
    </location>
    <ligand>
        <name>L-glutamate</name>
        <dbReference type="ChEBI" id="CHEBI:29985"/>
    </ligand>
</feature>
<evidence type="ECO:0000256" key="14">
    <source>
        <dbReference type="ARBA" id="ARBA00023303"/>
    </source>
</evidence>
<evidence type="ECO:0000256" key="13">
    <source>
        <dbReference type="ARBA" id="ARBA00023286"/>
    </source>
</evidence>
<feature type="binding site" evidence="16">
    <location>
        <position position="101"/>
    </location>
    <ligand>
        <name>L-glutamate</name>
        <dbReference type="ChEBI" id="CHEBI:29985"/>
    </ligand>
</feature>
<dbReference type="FunFam" id="3.40.190.10:FF:000364">
    <property type="entry name" value="Si:dkey-183j2.10"/>
    <property type="match status" value="1"/>
</dbReference>
<dbReference type="InterPro" id="IPR019594">
    <property type="entry name" value="Glu/Gly-bd"/>
</dbReference>
<name>A0A6P7N0Z5_BETSP</name>
<keyword evidence="14 19" id="KW-0407">Ion channel</keyword>
<dbReference type="InParanoid" id="A0A6P7N0Z5"/>
<evidence type="ECO:0000256" key="6">
    <source>
        <dbReference type="ARBA" id="ARBA00022989"/>
    </source>
</evidence>
<feature type="disulfide bond" evidence="18">
    <location>
        <begin position="324"/>
        <end position="377"/>
    </location>
</feature>
<dbReference type="PANTHER" id="PTHR18966">
    <property type="entry name" value="IONOTROPIC GLUTAMATE RECEPTOR"/>
    <property type="match status" value="1"/>
</dbReference>
<dbReference type="SMART" id="SM00079">
    <property type="entry name" value="PBPe"/>
    <property type="match status" value="1"/>
</dbReference>
<keyword evidence="4 19" id="KW-0812">Transmembrane</keyword>
<evidence type="ECO:0000259" key="20">
    <source>
        <dbReference type="SMART" id="SM00079"/>
    </source>
</evidence>
<dbReference type="PRINTS" id="PR00177">
    <property type="entry name" value="NMDARECEPTOR"/>
</dbReference>
<evidence type="ECO:0000256" key="9">
    <source>
        <dbReference type="ARBA" id="ARBA00023136"/>
    </source>
</evidence>
<evidence type="ECO:0000256" key="19">
    <source>
        <dbReference type="RuleBase" id="RU367118"/>
    </source>
</evidence>
<evidence type="ECO:0000256" key="11">
    <source>
        <dbReference type="ARBA" id="ARBA00023180"/>
    </source>
</evidence>
<feature type="domain" description="Ionotropic glutamate receptor L-glutamate and glycine-binding" evidence="21">
    <location>
        <begin position="34"/>
        <end position="90"/>
    </location>
</feature>
<evidence type="ECO:0000256" key="8">
    <source>
        <dbReference type="ARBA" id="ARBA00023065"/>
    </source>
</evidence>
<evidence type="ECO:0000256" key="17">
    <source>
        <dbReference type="PIRSR" id="PIRSR601508-2"/>
    </source>
</evidence>
<feature type="site" description="Interaction with the cone snail toxin Con-ikot-ikot" evidence="17">
    <location>
        <position position="271"/>
    </location>
</feature>
<feature type="binding site" evidence="16">
    <location>
        <position position="266"/>
    </location>
    <ligand>
        <name>L-glutamate</name>
        <dbReference type="ChEBI" id="CHEBI:29985"/>
    </ligand>
</feature>
<keyword evidence="12 19" id="KW-0628">Postsynaptic cell membrane</keyword>
<dbReference type="GO" id="GO:0038023">
    <property type="term" value="F:signaling receptor activity"/>
    <property type="evidence" value="ECO:0007669"/>
    <property type="project" value="InterPro"/>
</dbReference>
<accession>A0A6P7N0Z5</accession>
<comment type="function">
    <text evidence="19">Receptor for glutamate that functions as a ligand-gated ion channel in the central nervous system and plays an important role in excitatory synaptic transmission. L-glutamate acts as an excitatory neurotransmitter at many synapses in the central nervous system.</text>
</comment>
<evidence type="ECO:0000256" key="3">
    <source>
        <dbReference type="ARBA" id="ARBA00022475"/>
    </source>
</evidence>
<feature type="binding site" evidence="16">
    <location>
        <position position="99"/>
    </location>
    <ligand>
        <name>L-glutamate</name>
        <dbReference type="ChEBI" id="CHEBI:29985"/>
    </ligand>
</feature>